<evidence type="ECO:0000313" key="3">
    <source>
        <dbReference type="Proteomes" id="UP001167160"/>
    </source>
</evidence>
<dbReference type="InterPro" id="IPR029068">
    <property type="entry name" value="Glyas_Bleomycin-R_OHBP_Dase"/>
</dbReference>
<sequence length="265" mass="28128">MLSTEYVPGAPCWLDLGAPDVTAAADFYAEVFGWEPEFMEMDEGRFGLFRSGGRIVGGVGPLTEKGARSAWMLYFHTPDADAVAAAVERTGGTVRVPPTDADGQGRMAQFSDPQGGQFAVWQPGETRGVEKLNEPGTLSWTELYTTDGEAAKAFYGDLFGWTFDGMPVPGDASTTYWMITPQGQGQEWMQGGLMQVPGQALAPAGGRPYWHPVFASADCDATVAEVTANGGTVQMGPETAEGVGRLAVCLDPSGADFVVLTPARR</sequence>
<evidence type="ECO:0000259" key="1">
    <source>
        <dbReference type="PROSITE" id="PS51819"/>
    </source>
</evidence>
<gene>
    <name evidence="2" type="ORF">M1E25_05140</name>
</gene>
<feature type="domain" description="VOC" evidence="1">
    <location>
        <begin position="10"/>
        <end position="123"/>
    </location>
</feature>
<keyword evidence="3" id="KW-1185">Reference proteome</keyword>
<dbReference type="PROSITE" id="PS51819">
    <property type="entry name" value="VOC"/>
    <property type="match status" value="2"/>
</dbReference>
<feature type="domain" description="VOC" evidence="1">
    <location>
        <begin position="137"/>
        <end position="262"/>
    </location>
</feature>
<reference evidence="2" key="1">
    <citation type="journal article" date="2023" name="Int. J. Syst. Evol. Microbiol.">
        <title>Streptomyces meridianus sp. nov. isolated from brackish water of the Tagus estuary in Alcochete, Portugal.</title>
        <authorList>
            <person name="Santos J.D.N."/>
            <person name="Klimek D."/>
            <person name="Calusinska M."/>
            <person name="Lobo Da Cunha A."/>
            <person name="Catita J."/>
            <person name="Goncalves H."/>
            <person name="Gonzalez I."/>
            <person name="Reyes F."/>
            <person name="Lage O.M."/>
        </authorList>
    </citation>
    <scope>NUCLEOTIDE SEQUENCE</scope>
    <source>
        <strain evidence="2">MTZ3.1</strain>
    </source>
</reference>
<dbReference type="PANTHER" id="PTHR33993">
    <property type="entry name" value="GLYOXALASE-RELATED"/>
    <property type="match status" value="1"/>
</dbReference>
<dbReference type="SUPFAM" id="SSF54593">
    <property type="entry name" value="Glyoxalase/Bleomycin resistance protein/Dihydroxybiphenyl dioxygenase"/>
    <property type="match status" value="2"/>
</dbReference>
<dbReference type="InterPro" id="IPR052164">
    <property type="entry name" value="Anthracycline_SecMetBiosynth"/>
</dbReference>
<dbReference type="PANTHER" id="PTHR33993:SF10">
    <property type="entry name" value="CONSERVED PROTEIN"/>
    <property type="match status" value="1"/>
</dbReference>
<dbReference type="Pfam" id="PF00903">
    <property type="entry name" value="Glyoxalase"/>
    <property type="match status" value="2"/>
</dbReference>
<dbReference type="InterPro" id="IPR004360">
    <property type="entry name" value="Glyas_Fos-R_dOase_dom"/>
</dbReference>
<evidence type="ECO:0000313" key="2">
    <source>
        <dbReference type="EMBL" id="MCM2576744.1"/>
    </source>
</evidence>
<accession>A0ABT0X2I9</accession>
<dbReference type="CDD" id="cd07247">
    <property type="entry name" value="SgaA_N_like"/>
    <property type="match status" value="2"/>
</dbReference>
<dbReference type="EMBL" id="JAMQGM010000012">
    <property type="protein sequence ID" value="MCM2576744.1"/>
    <property type="molecule type" value="Genomic_DNA"/>
</dbReference>
<protein>
    <submittedName>
        <fullName evidence="2">VOC family protein</fullName>
    </submittedName>
</protein>
<dbReference type="RefSeq" id="WP_251410263.1">
    <property type="nucleotide sequence ID" value="NZ_JAMQGM010000012.1"/>
</dbReference>
<organism evidence="2 3">
    <name type="scientific">Streptomyces meridianus</name>
    <dbReference type="NCBI Taxonomy" id="2938945"/>
    <lineage>
        <taxon>Bacteria</taxon>
        <taxon>Bacillati</taxon>
        <taxon>Actinomycetota</taxon>
        <taxon>Actinomycetes</taxon>
        <taxon>Kitasatosporales</taxon>
        <taxon>Streptomycetaceae</taxon>
        <taxon>Streptomyces</taxon>
    </lineage>
</organism>
<dbReference type="InterPro" id="IPR037523">
    <property type="entry name" value="VOC_core"/>
</dbReference>
<name>A0ABT0X2I9_9ACTN</name>
<proteinExistence type="predicted"/>
<comment type="caution">
    <text evidence="2">The sequence shown here is derived from an EMBL/GenBank/DDBJ whole genome shotgun (WGS) entry which is preliminary data.</text>
</comment>
<dbReference type="Proteomes" id="UP001167160">
    <property type="component" value="Unassembled WGS sequence"/>
</dbReference>
<dbReference type="Gene3D" id="3.10.180.10">
    <property type="entry name" value="2,3-Dihydroxybiphenyl 1,2-Dioxygenase, domain 1"/>
    <property type="match status" value="2"/>
</dbReference>